<evidence type="ECO:0000256" key="7">
    <source>
        <dbReference type="SAM" id="Phobius"/>
    </source>
</evidence>
<feature type="transmembrane region" description="Helical" evidence="7">
    <location>
        <begin position="101"/>
        <end position="123"/>
    </location>
</feature>
<dbReference type="InterPro" id="IPR018929">
    <property type="entry name" value="DUF2510"/>
</dbReference>
<dbReference type="Proteomes" id="UP000076976">
    <property type="component" value="Unassembled WGS sequence"/>
</dbReference>
<evidence type="ECO:0000256" key="4">
    <source>
        <dbReference type="ARBA" id="ARBA00022989"/>
    </source>
</evidence>
<evidence type="ECO:0000256" key="5">
    <source>
        <dbReference type="ARBA" id="ARBA00023136"/>
    </source>
</evidence>
<evidence type="ECO:0000256" key="1">
    <source>
        <dbReference type="ARBA" id="ARBA00004651"/>
    </source>
</evidence>
<dbReference type="STRING" id="262209.AWH69_07420"/>
<feature type="domain" description="DUF2510" evidence="9">
    <location>
        <begin position="8"/>
        <end position="39"/>
    </location>
</feature>
<dbReference type="PANTHER" id="PTHR36115:SF4">
    <property type="entry name" value="MEMBRANE PROTEIN"/>
    <property type="match status" value="1"/>
</dbReference>
<evidence type="ECO:0000256" key="3">
    <source>
        <dbReference type="ARBA" id="ARBA00022692"/>
    </source>
</evidence>
<feature type="region of interest" description="Disordered" evidence="6">
    <location>
        <begin position="34"/>
        <end position="83"/>
    </location>
</feature>
<evidence type="ECO:0008006" key="12">
    <source>
        <dbReference type="Google" id="ProtNLM"/>
    </source>
</evidence>
<evidence type="ECO:0000256" key="6">
    <source>
        <dbReference type="SAM" id="MobiDB-lite"/>
    </source>
</evidence>
<protein>
    <recommendedName>
        <fullName evidence="12">RDD family protein</fullName>
    </recommendedName>
</protein>
<gene>
    <name evidence="10" type="ORF">AWH69_07420</name>
</gene>
<feature type="transmembrane region" description="Helical" evidence="7">
    <location>
        <begin position="213"/>
        <end position="231"/>
    </location>
</feature>
<dbReference type="GO" id="GO:0005886">
    <property type="term" value="C:plasma membrane"/>
    <property type="evidence" value="ECO:0007669"/>
    <property type="project" value="UniProtKB-SubCell"/>
</dbReference>
<keyword evidence="11" id="KW-1185">Reference proteome</keyword>
<evidence type="ECO:0000313" key="10">
    <source>
        <dbReference type="EMBL" id="OAB87852.1"/>
    </source>
</evidence>
<comment type="subcellular location">
    <subcellularLocation>
        <location evidence="1">Cell membrane</location>
        <topology evidence="1">Multi-pass membrane protein</topology>
    </subcellularLocation>
</comment>
<evidence type="ECO:0000256" key="2">
    <source>
        <dbReference type="ARBA" id="ARBA00022475"/>
    </source>
</evidence>
<dbReference type="RefSeq" id="WP_068273644.1">
    <property type="nucleotide sequence ID" value="NZ_LQZG01000002.1"/>
</dbReference>
<comment type="caution">
    <text evidence="10">The sequence shown here is derived from an EMBL/GenBank/DDBJ whole genome shotgun (WGS) entry which is preliminary data.</text>
</comment>
<keyword evidence="5 7" id="KW-0472">Membrane</keyword>
<dbReference type="InterPro" id="IPR010432">
    <property type="entry name" value="RDD"/>
</dbReference>
<name>A0A176QDU8_9MICO</name>
<reference evidence="10 11" key="1">
    <citation type="submission" date="2016-01" db="EMBL/GenBank/DDBJ databases">
        <title>Janibacter melonis strain CD11_4 genome sequencing and assembly.</title>
        <authorList>
            <person name="Nair G.R."/>
            <person name="Kaur G."/>
            <person name="Chander A.M."/>
            <person name="Mayilraj S."/>
        </authorList>
    </citation>
    <scope>NUCLEOTIDE SEQUENCE [LARGE SCALE GENOMIC DNA]</scope>
    <source>
        <strain evidence="10 11">CD11-4</strain>
    </source>
</reference>
<proteinExistence type="predicted"/>
<evidence type="ECO:0000259" key="9">
    <source>
        <dbReference type="Pfam" id="PF10708"/>
    </source>
</evidence>
<keyword evidence="3 7" id="KW-0812">Transmembrane</keyword>
<dbReference type="Pfam" id="PF10708">
    <property type="entry name" value="DUF2510"/>
    <property type="match status" value="1"/>
</dbReference>
<dbReference type="PANTHER" id="PTHR36115">
    <property type="entry name" value="PROLINE-RICH ANTIGEN HOMOLOG-RELATED"/>
    <property type="match status" value="1"/>
</dbReference>
<feature type="transmembrane region" description="Helical" evidence="7">
    <location>
        <begin position="154"/>
        <end position="176"/>
    </location>
</feature>
<organism evidence="10 11">
    <name type="scientific">Janibacter melonis</name>
    <dbReference type="NCBI Taxonomy" id="262209"/>
    <lineage>
        <taxon>Bacteria</taxon>
        <taxon>Bacillati</taxon>
        <taxon>Actinomycetota</taxon>
        <taxon>Actinomycetes</taxon>
        <taxon>Micrococcales</taxon>
        <taxon>Intrasporangiaceae</taxon>
        <taxon>Janibacter</taxon>
    </lineage>
</organism>
<keyword evidence="2" id="KW-1003">Cell membrane</keyword>
<evidence type="ECO:0000259" key="8">
    <source>
        <dbReference type="Pfam" id="PF06271"/>
    </source>
</evidence>
<dbReference type="Pfam" id="PF06271">
    <property type="entry name" value="RDD"/>
    <property type="match status" value="1"/>
</dbReference>
<keyword evidence="4 7" id="KW-1133">Transmembrane helix</keyword>
<evidence type="ECO:0000313" key="11">
    <source>
        <dbReference type="Proteomes" id="UP000076976"/>
    </source>
</evidence>
<dbReference type="InterPro" id="IPR051791">
    <property type="entry name" value="Pra-immunoreactive"/>
</dbReference>
<dbReference type="AlphaFoldDB" id="A0A176QDU8"/>
<feature type="domain" description="RDD" evidence="8">
    <location>
        <begin position="90"/>
        <end position="256"/>
    </location>
</feature>
<dbReference type="EMBL" id="LQZG01000002">
    <property type="protein sequence ID" value="OAB87852.1"/>
    <property type="molecule type" value="Genomic_DNA"/>
</dbReference>
<accession>A0A176QDU8</accession>
<sequence>MTQSPERAGWYDDPEDPEQLRYFDGIVWSQRVVPKRAPVRQPEPTPSPVPGHVDQTPVGFPRQPAPQASWQDGPRTAPGAGGVAADGRPLAGFGLRLASGLIDLLVVWAIGVVTAGWAFWLWMADYVAFAVDNVGDPDAVQRLDPDDLVAFFDWRWFTIAIGLMALTAWIYHVLMLTRRGGTVGKLATSTTVRVVGQPVGPLPASAAIRRTSLVVLLWLLCSVPLISWFAVPTLVVDHVWAARDPQRQTIHDKLAGTEVVQR</sequence>